<evidence type="ECO:0000313" key="1">
    <source>
        <dbReference type="EMBL" id="KAJ2780596.1"/>
    </source>
</evidence>
<feature type="non-terminal residue" evidence="1">
    <location>
        <position position="107"/>
    </location>
</feature>
<evidence type="ECO:0000313" key="2">
    <source>
        <dbReference type="Proteomes" id="UP001140066"/>
    </source>
</evidence>
<comment type="caution">
    <text evidence="1">The sequence shown here is derived from an EMBL/GenBank/DDBJ whole genome shotgun (WGS) entry which is preliminary data.</text>
</comment>
<organism evidence="1 2">
    <name type="scientific">Coemansia linderi</name>
    <dbReference type="NCBI Taxonomy" id="2663919"/>
    <lineage>
        <taxon>Eukaryota</taxon>
        <taxon>Fungi</taxon>
        <taxon>Fungi incertae sedis</taxon>
        <taxon>Zoopagomycota</taxon>
        <taxon>Kickxellomycotina</taxon>
        <taxon>Kickxellomycetes</taxon>
        <taxon>Kickxellales</taxon>
        <taxon>Kickxellaceae</taxon>
        <taxon>Coemansia</taxon>
    </lineage>
</organism>
<proteinExistence type="predicted"/>
<accession>A0ACC1KAZ8</accession>
<keyword evidence="2" id="KW-1185">Reference proteome</keyword>
<dbReference type="Proteomes" id="UP001140066">
    <property type="component" value="Unassembled WGS sequence"/>
</dbReference>
<name>A0ACC1KAZ8_9FUNG</name>
<dbReference type="EMBL" id="JANBUK010001474">
    <property type="protein sequence ID" value="KAJ2780596.1"/>
    <property type="molecule type" value="Genomic_DNA"/>
</dbReference>
<protein>
    <submittedName>
        <fullName evidence="1">Uncharacterized protein</fullName>
    </submittedName>
</protein>
<sequence>MASVRSRLEGNAAPIAEEDDGVEGSNAKRTGLSGVADLPDEDNEVDEVLDMAVNAMLESISTSQAVMQIRCSQCPETEPTISSQEWETHRDWHIARLLQEKELQHDI</sequence>
<gene>
    <name evidence="1" type="ORF">GGI18_003805</name>
</gene>
<reference evidence="1" key="1">
    <citation type="submission" date="2022-07" db="EMBL/GenBank/DDBJ databases">
        <title>Phylogenomic reconstructions and comparative analyses of Kickxellomycotina fungi.</title>
        <authorList>
            <person name="Reynolds N.K."/>
            <person name="Stajich J.E."/>
            <person name="Barry K."/>
            <person name="Grigoriev I.V."/>
            <person name="Crous P."/>
            <person name="Smith M.E."/>
        </authorList>
    </citation>
    <scope>NUCLEOTIDE SEQUENCE</scope>
    <source>
        <strain evidence="1">BCRC 34191</strain>
    </source>
</reference>